<keyword evidence="2" id="KW-1185">Reference proteome</keyword>
<dbReference type="GeneID" id="29118515"/>
<organism evidence="1 2">
    <name type="scientific">Alternaria alternata</name>
    <name type="common">Alternaria rot fungus</name>
    <name type="synonym">Torula alternata</name>
    <dbReference type="NCBI Taxonomy" id="5599"/>
    <lineage>
        <taxon>Eukaryota</taxon>
        <taxon>Fungi</taxon>
        <taxon>Dikarya</taxon>
        <taxon>Ascomycota</taxon>
        <taxon>Pezizomycotina</taxon>
        <taxon>Dothideomycetes</taxon>
        <taxon>Pleosporomycetidae</taxon>
        <taxon>Pleosporales</taxon>
        <taxon>Pleosporineae</taxon>
        <taxon>Pleosporaceae</taxon>
        <taxon>Alternaria</taxon>
        <taxon>Alternaria sect. Alternaria</taxon>
        <taxon>Alternaria alternata complex</taxon>
    </lineage>
</organism>
<protein>
    <submittedName>
        <fullName evidence="1">Uncharacterized protein</fullName>
    </submittedName>
</protein>
<proteinExistence type="predicted"/>
<dbReference type="VEuPathDB" id="FungiDB:CC77DRAFT_724869"/>
<sequence>MRTLQWHIQLHSHALAASALHTPLNCHPTPTPVSLSARLSSTALALPATCSTAEDDESCLAVSPCQPLLLAPLLLATRGLGNPATLITRRTTQPRAPLQRLSTAVSST</sequence>
<dbReference type="EMBL" id="KV441521">
    <property type="protein sequence ID" value="OAG13217.1"/>
    <property type="molecule type" value="Genomic_DNA"/>
</dbReference>
<dbReference type="RefSeq" id="XP_018378638.1">
    <property type="nucleotide sequence ID" value="XM_018532921.1"/>
</dbReference>
<gene>
    <name evidence="1" type="ORF">CC77DRAFT_724869</name>
</gene>
<reference evidence="1 2" key="1">
    <citation type="submission" date="2016-05" db="EMBL/GenBank/DDBJ databases">
        <title>Comparative analysis of secretome profiles of manganese(II)-oxidizing ascomycete fungi.</title>
        <authorList>
            <consortium name="DOE Joint Genome Institute"/>
            <person name="Zeiner C.A."/>
            <person name="Purvine S.O."/>
            <person name="Zink E.M."/>
            <person name="Wu S."/>
            <person name="Pasa-Tolic L."/>
            <person name="Chaput D.L."/>
            <person name="Haridas S."/>
            <person name="Grigoriev I.V."/>
            <person name="Santelli C.M."/>
            <person name="Hansel C.M."/>
        </authorList>
    </citation>
    <scope>NUCLEOTIDE SEQUENCE [LARGE SCALE GENOMIC DNA]</scope>
    <source>
        <strain evidence="1 2">SRC1lrK2f</strain>
    </source>
</reference>
<accession>A0A177D1T9</accession>
<evidence type="ECO:0000313" key="1">
    <source>
        <dbReference type="EMBL" id="OAG13217.1"/>
    </source>
</evidence>
<dbReference type="Proteomes" id="UP000077248">
    <property type="component" value="Unassembled WGS sequence"/>
</dbReference>
<dbReference type="AlphaFoldDB" id="A0A177D1T9"/>
<dbReference type="KEGG" id="aalt:CC77DRAFT_724869"/>
<evidence type="ECO:0000313" key="2">
    <source>
        <dbReference type="Proteomes" id="UP000077248"/>
    </source>
</evidence>
<name>A0A177D1T9_ALTAL</name>